<dbReference type="InterPro" id="IPR036291">
    <property type="entry name" value="NAD(P)-bd_dom_sf"/>
</dbReference>
<dbReference type="PRINTS" id="PR00080">
    <property type="entry name" value="SDRFAMILY"/>
</dbReference>
<evidence type="ECO:0000256" key="6">
    <source>
        <dbReference type="ARBA" id="ARBA00023098"/>
    </source>
</evidence>
<dbReference type="Proteomes" id="UP000009168">
    <property type="component" value="Unassembled WGS sequence"/>
</dbReference>
<accession>I7ML51</accession>
<dbReference type="InterPro" id="IPR051687">
    <property type="entry name" value="Peroxisomal_Beta-Oxidation"/>
</dbReference>
<dbReference type="Gene3D" id="3.40.50.720">
    <property type="entry name" value="NAD(P)-binding Rossmann-like Domain"/>
    <property type="match status" value="1"/>
</dbReference>
<dbReference type="GO" id="GO:0016491">
    <property type="term" value="F:oxidoreductase activity"/>
    <property type="evidence" value="ECO:0007669"/>
    <property type="project" value="UniProtKB-KW"/>
</dbReference>
<evidence type="ECO:0000259" key="9">
    <source>
        <dbReference type="SMART" id="SM00822"/>
    </source>
</evidence>
<dbReference type="Gene3D" id="3.30.1050.10">
    <property type="entry name" value="SCP2 sterol-binding domain"/>
    <property type="match status" value="1"/>
</dbReference>
<dbReference type="GO" id="GO:0005777">
    <property type="term" value="C:peroxisome"/>
    <property type="evidence" value="ECO:0007669"/>
    <property type="project" value="UniProtKB-SubCell"/>
</dbReference>
<dbReference type="InterPro" id="IPR002347">
    <property type="entry name" value="SDR_fam"/>
</dbReference>
<dbReference type="OrthoDB" id="421309at2759"/>
<feature type="domain" description="Ketoreductase" evidence="9">
    <location>
        <begin position="9"/>
        <end position="202"/>
    </location>
</feature>
<dbReference type="Pfam" id="PF00106">
    <property type="entry name" value="adh_short"/>
    <property type="match status" value="1"/>
</dbReference>
<gene>
    <name evidence="10" type="ORF">TTHERM_00317440</name>
</gene>
<name>I7ML51_TETTS</name>
<keyword evidence="4" id="KW-0276">Fatty acid metabolism</keyword>
<dbReference type="KEGG" id="tet:TTHERM_00317440"/>
<dbReference type="AlphaFoldDB" id="I7ML51"/>
<dbReference type="HOGENOM" id="CLU_010194_14_2_1"/>
<dbReference type="PRINTS" id="PR00081">
    <property type="entry name" value="GDHRDH"/>
</dbReference>
<dbReference type="SUPFAM" id="SSF51735">
    <property type="entry name" value="NAD(P)-binding Rossmann-fold domains"/>
    <property type="match status" value="1"/>
</dbReference>
<dbReference type="Gene3D" id="1.10.287.4290">
    <property type="match status" value="1"/>
</dbReference>
<reference evidence="11" key="1">
    <citation type="journal article" date="2006" name="PLoS Biol.">
        <title>Macronuclear genome sequence of the ciliate Tetrahymena thermophila, a model eukaryote.</title>
        <authorList>
            <person name="Eisen J.A."/>
            <person name="Coyne R.S."/>
            <person name="Wu M."/>
            <person name="Wu D."/>
            <person name="Thiagarajan M."/>
            <person name="Wortman J.R."/>
            <person name="Badger J.H."/>
            <person name="Ren Q."/>
            <person name="Amedeo P."/>
            <person name="Jones K.M."/>
            <person name="Tallon L.J."/>
            <person name="Delcher A.L."/>
            <person name="Salzberg S.L."/>
            <person name="Silva J.C."/>
            <person name="Haas B.J."/>
            <person name="Majoros W.H."/>
            <person name="Farzad M."/>
            <person name="Carlton J.M."/>
            <person name="Smith R.K. Jr."/>
            <person name="Garg J."/>
            <person name="Pearlman R.E."/>
            <person name="Karrer K.M."/>
            <person name="Sun L."/>
            <person name="Manning G."/>
            <person name="Elde N.C."/>
            <person name="Turkewitz A.P."/>
            <person name="Asai D.J."/>
            <person name="Wilkes D.E."/>
            <person name="Wang Y."/>
            <person name="Cai H."/>
            <person name="Collins K."/>
            <person name="Stewart B.A."/>
            <person name="Lee S.R."/>
            <person name="Wilamowska K."/>
            <person name="Weinberg Z."/>
            <person name="Ruzzo W.L."/>
            <person name="Wloga D."/>
            <person name="Gaertig J."/>
            <person name="Frankel J."/>
            <person name="Tsao C.-C."/>
            <person name="Gorovsky M.A."/>
            <person name="Keeling P.J."/>
            <person name="Waller R.F."/>
            <person name="Patron N.J."/>
            <person name="Cherry J.M."/>
            <person name="Stover N.A."/>
            <person name="Krieger C.J."/>
            <person name="del Toro C."/>
            <person name="Ryder H.F."/>
            <person name="Williamson S.C."/>
            <person name="Barbeau R.A."/>
            <person name="Hamilton E.P."/>
            <person name="Orias E."/>
        </authorList>
    </citation>
    <scope>NUCLEOTIDE SEQUENCE [LARGE SCALE GENOMIC DNA]</scope>
    <source>
        <strain evidence="11">SB210</strain>
    </source>
</reference>
<dbReference type="InterPro" id="IPR003033">
    <property type="entry name" value="SCP2_sterol-bd_dom"/>
</dbReference>
<dbReference type="GeneID" id="7838306"/>
<dbReference type="FunFam" id="3.40.50.720:FF:000185">
    <property type="entry name" value="peroxisomal multifunctional enzyme type 2"/>
    <property type="match status" value="1"/>
</dbReference>
<proteinExistence type="inferred from homology"/>
<comment type="subcellular location">
    <subcellularLocation>
        <location evidence="1">Peroxisome</location>
    </subcellularLocation>
</comment>
<dbReference type="STRING" id="312017.I7ML51"/>
<evidence type="ECO:0000256" key="8">
    <source>
        <dbReference type="RuleBase" id="RU000363"/>
    </source>
</evidence>
<evidence type="ECO:0000256" key="7">
    <source>
        <dbReference type="ARBA" id="ARBA00023140"/>
    </source>
</evidence>
<dbReference type="Pfam" id="PF02036">
    <property type="entry name" value="SCP2"/>
    <property type="match status" value="1"/>
</dbReference>
<evidence type="ECO:0000256" key="2">
    <source>
        <dbReference type="ARBA" id="ARBA00005005"/>
    </source>
</evidence>
<dbReference type="SUPFAM" id="SSF55718">
    <property type="entry name" value="SCP-like"/>
    <property type="match status" value="1"/>
</dbReference>
<evidence type="ECO:0000256" key="4">
    <source>
        <dbReference type="ARBA" id="ARBA00022832"/>
    </source>
</evidence>
<keyword evidence="11" id="KW-1185">Reference proteome</keyword>
<organism evidence="10 11">
    <name type="scientific">Tetrahymena thermophila (strain SB210)</name>
    <dbReference type="NCBI Taxonomy" id="312017"/>
    <lineage>
        <taxon>Eukaryota</taxon>
        <taxon>Sar</taxon>
        <taxon>Alveolata</taxon>
        <taxon>Ciliophora</taxon>
        <taxon>Intramacronucleata</taxon>
        <taxon>Oligohymenophorea</taxon>
        <taxon>Hymenostomatida</taxon>
        <taxon>Tetrahymenina</taxon>
        <taxon>Tetrahymenidae</taxon>
        <taxon>Tetrahymena</taxon>
    </lineage>
</organism>
<keyword evidence="6" id="KW-0443">Lipid metabolism</keyword>
<keyword evidence="7" id="KW-0576">Peroxisome</keyword>
<evidence type="ECO:0000256" key="5">
    <source>
        <dbReference type="ARBA" id="ARBA00023002"/>
    </source>
</evidence>
<sequence length="449" mass="48901">MSQIRFDNRVVIVTGAGNGLGREYALYFASKGAKVVVNDLGVTHSGEGTKTNPAQKVVDEIKAAGGVAVANTDSVEFGDKIVKTAIDAFGKVDVIINNAGILRDITFQKMTDLDWNLIMKVHVNGTYSVTRAAWDIMRQQGYGRIINTGSGSGIYGSFGQANYSTAKLGIHGLTLTLAKEGEKRNIRVNTIAPIAASRMTETVLPKEALANLDPKHIVPLVGYLAHESCEETGSLFEIAAGFIAKLRWQRAAGALFDLPYTAEEVRDRWNTICDFEKNPEYPTATSDTFAKVNENVERIQLKREEAAKKAATTAPAAVDSPYKSDQIFTMMKVFLERGEGTKLVKDLQAVYGFNIVEKKNGPVKRAYTIDLKNGQGAVVFQEAKTADATFTMIDGDFEQVCLGKLNPNNAFMTGKMKIKGHMGKATKFTPALFPPPTPENIAKYTPAKL</sequence>
<evidence type="ECO:0000256" key="3">
    <source>
        <dbReference type="ARBA" id="ARBA00006484"/>
    </source>
</evidence>
<dbReference type="EMBL" id="GG662605">
    <property type="protein sequence ID" value="EAS01180.1"/>
    <property type="molecule type" value="Genomic_DNA"/>
</dbReference>
<dbReference type="RefSeq" id="XP_001021425.1">
    <property type="nucleotide sequence ID" value="XM_001021425.3"/>
</dbReference>
<comment type="similarity">
    <text evidence="3 8">Belongs to the short-chain dehydrogenases/reductases (SDR) family.</text>
</comment>
<dbReference type="SMART" id="SM00822">
    <property type="entry name" value="PKS_KR"/>
    <property type="match status" value="1"/>
</dbReference>
<dbReference type="eggNOG" id="ENOG502QPX4">
    <property type="taxonomic scope" value="Eukaryota"/>
</dbReference>
<comment type="pathway">
    <text evidence="2">Lipid metabolism; fatty acid beta-oxidation.</text>
</comment>
<dbReference type="OMA" id="STNFFDM"/>
<dbReference type="InParanoid" id="I7ML51"/>
<evidence type="ECO:0000313" key="10">
    <source>
        <dbReference type="EMBL" id="EAS01180.1"/>
    </source>
</evidence>
<dbReference type="InterPro" id="IPR057326">
    <property type="entry name" value="KR_dom"/>
</dbReference>
<dbReference type="PROSITE" id="PS00061">
    <property type="entry name" value="ADH_SHORT"/>
    <property type="match status" value="1"/>
</dbReference>
<dbReference type="InterPro" id="IPR036527">
    <property type="entry name" value="SCP2_sterol-bd_dom_sf"/>
</dbReference>
<keyword evidence="5" id="KW-0560">Oxidoreductase</keyword>
<dbReference type="InterPro" id="IPR020904">
    <property type="entry name" value="Sc_DH/Rdtase_CS"/>
</dbReference>
<protein>
    <submittedName>
        <fullName evidence="10">Acyl carrier reductase</fullName>
    </submittedName>
</protein>
<evidence type="ECO:0000313" key="11">
    <source>
        <dbReference type="Proteomes" id="UP000009168"/>
    </source>
</evidence>
<evidence type="ECO:0000256" key="1">
    <source>
        <dbReference type="ARBA" id="ARBA00004275"/>
    </source>
</evidence>
<dbReference type="GO" id="GO:0006631">
    <property type="term" value="P:fatty acid metabolic process"/>
    <property type="evidence" value="ECO:0007669"/>
    <property type="project" value="UniProtKB-KW"/>
</dbReference>
<dbReference type="PANTHER" id="PTHR45024:SF2">
    <property type="entry name" value="SCP2 DOMAIN-CONTAINING PROTEIN"/>
    <property type="match status" value="1"/>
</dbReference>
<dbReference type="PANTHER" id="PTHR45024">
    <property type="entry name" value="DEHYDROGENASES, SHORT CHAIN"/>
    <property type="match status" value="1"/>
</dbReference>
<dbReference type="CDD" id="cd05353">
    <property type="entry name" value="hydroxyacyl-CoA-like_DH_SDR_c-like"/>
    <property type="match status" value="1"/>
</dbReference>